<evidence type="ECO:0000256" key="6">
    <source>
        <dbReference type="SAM" id="Phobius"/>
    </source>
</evidence>
<evidence type="ECO:0000256" key="5">
    <source>
        <dbReference type="SAM" id="Coils"/>
    </source>
</evidence>
<evidence type="ECO:0000256" key="1">
    <source>
        <dbReference type="ARBA" id="ARBA00022475"/>
    </source>
</evidence>
<dbReference type="AlphaFoldDB" id="A0A3L9Y4S2"/>
<sequence>MRYFKYAFLVLVALGLVVLALANREPVLLEVLPENLALWFGWSYAIELPLFLVIFGGVVLGLLVGFVWEWLREHRHRVEAKTQRRDKQRLEREVEGLKGRANEGKDDVLALLEDTGSSR</sequence>
<reference evidence="8 9" key="1">
    <citation type="submission" date="2018-10" db="EMBL/GenBank/DDBJ databases">
        <authorList>
            <person name="Jung H.S."/>
            <person name="Jeon C.O."/>
        </authorList>
    </citation>
    <scope>NUCLEOTIDE SEQUENCE [LARGE SCALE GENOMIC DNA]</scope>
    <source>
        <strain evidence="8 9">MA-7-27</strain>
    </source>
</reference>
<gene>
    <name evidence="8" type="ORF">D9R08_15495</name>
</gene>
<keyword evidence="9" id="KW-1185">Reference proteome</keyword>
<keyword evidence="2 6" id="KW-0812">Transmembrane</keyword>
<dbReference type="InterPro" id="IPR010445">
    <property type="entry name" value="LapA_dom"/>
</dbReference>
<keyword evidence="4 6" id="KW-0472">Membrane</keyword>
<protein>
    <submittedName>
        <fullName evidence="8">DUF1049 domain-containing protein</fullName>
    </submittedName>
</protein>
<keyword evidence="5" id="KW-0175">Coiled coil</keyword>
<dbReference type="EMBL" id="RCNT01000008">
    <property type="protein sequence ID" value="RMA41343.1"/>
    <property type="molecule type" value="Genomic_DNA"/>
</dbReference>
<feature type="coiled-coil region" evidence="5">
    <location>
        <begin position="73"/>
        <end position="107"/>
    </location>
</feature>
<evidence type="ECO:0000256" key="4">
    <source>
        <dbReference type="ARBA" id="ARBA00023136"/>
    </source>
</evidence>
<keyword evidence="3 6" id="KW-1133">Transmembrane helix</keyword>
<evidence type="ECO:0000256" key="2">
    <source>
        <dbReference type="ARBA" id="ARBA00022692"/>
    </source>
</evidence>
<organism evidence="8 9">
    <name type="scientific">Rhodophyticola porphyridii</name>
    <dbReference type="NCBI Taxonomy" id="1852017"/>
    <lineage>
        <taxon>Bacteria</taxon>
        <taxon>Pseudomonadati</taxon>
        <taxon>Pseudomonadota</taxon>
        <taxon>Alphaproteobacteria</taxon>
        <taxon>Rhodobacterales</taxon>
        <taxon>Roseobacteraceae</taxon>
        <taxon>Rhodophyticola</taxon>
    </lineage>
</organism>
<dbReference type="GO" id="GO:0005886">
    <property type="term" value="C:plasma membrane"/>
    <property type="evidence" value="ECO:0007669"/>
    <property type="project" value="InterPro"/>
</dbReference>
<dbReference type="Proteomes" id="UP000281343">
    <property type="component" value="Unassembled WGS sequence"/>
</dbReference>
<evidence type="ECO:0000313" key="8">
    <source>
        <dbReference type="EMBL" id="RMA41343.1"/>
    </source>
</evidence>
<dbReference type="OrthoDB" id="7689797at2"/>
<evidence type="ECO:0000259" key="7">
    <source>
        <dbReference type="Pfam" id="PF06305"/>
    </source>
</evidence>
<feature type="domain" description="Lipopolysaccharide assembly protein A" evidence="7">
    <location>
        <begin position="41"/>
        <end position="95"/>
    </location>
</feature>
<feature type="transmembrane region" description="Helical" evidence="6">
    <location>
        <begin position="48"/>
        <end position="71"/>
    </location>
</feature>
<dbReference type="Pfam" id="PF06305">
    <property type="entry name" value="LapA_dom"/>
    <property type="match status" value="1"/>
</dbReference>
<evidence type="ECO:0000313" key="9">
    <source>
        <dbReference type="Proteomes" id="UP000281343"/>
    </source>
</evidence>
<comment type="caution">
    <text evidence="8">The sequence shown here is derived from an EMBL/GenBank/DDBJ whole genome shotgun (WGS) entry which is preliminary data.</text>
</comment>
<accession>A0A3L9Y4S2</accession>
<proteinExistence type="predicted"/>
<name>A0A3L9Y4S2_9RHOB</name>
<keyword evidence="1" id="KW-1003">Cell membrane</keyword>
<evidence type="ECO:0000256" key="3">
    <source>
        <dbReference type="ARBA" id="ARBA00022989"/>
    </source>
</evidence>